<evidence type="ECO:0000313" key="2">
    <source>
        <dbReference type="Proteomes" id="UP000006643"/>
    </source>
</evidence>
<dbReference type="OrthoDB" id="107193at2759"/>
<dbReference type="OMA" id="CDARIFL"/>
<dbReference type="InParanoid" id="D0NA68"/>
<dbReference type="AlphaFoldDB" id="D0NA68"/>
<proteinExistence type="predicted"/>
<dbReference type="KEGG" id="pif:PITG_08250"/>
<accession>D0NA68</accession>
<reference evidence="2" key="1">
    <citation type="journal article" date="2009" name="Nature">
        <title>Genome sequence and analysis of the Irish potato famine pathogen Phytophthora infestans.</title>
        <authorList>
            <consortium name="The Broad Institute Genome Sequencing Platform"/>
            <person name="Haas B.J."/>
            <person name="Kamoun S."/>
            <person name="Zody M.C."/>
            <person name="Jiang R.H."/>
            <person name="Handsaker R.E."/>
            <person name="Cano L.M."/>
            <person name="Grabherr M."/>
            <person name="Kodira C.D."/>
            <person name="Raffaele S."/>
            <person name="Torto-Alalibo T."/>
            <person name="Bozkurt T.O."/>
            <person name="Ah-Fong A.M."/>
            <person name="Alvarado L."/>
            <person name="Anderson V.L."/>
            <person name="Armstrong M.R."/>
            <person name="Avrova A."/>
            <person name="Baxter L."/>
            <person name="Beynon J."/>
            <person name="Boevink P.C."/>
            <person name="Bollmann S.R."/>
            <person name="Bos J.I."/>
            <person name="Bulone V."/>
            <person name="Cai G."/>
            <person name="Cakir C."/>
            <person name="Carrington J.C."/>
            <person name="Chawner M."/>
            <person name="Conti L."/>
            <person name="Costanzo S."/>
            <person name="Ewan R."/>
            <person name="Fahlgren N."/>
            <person name="Fischbach M.A."/>
            <person name="Fugelstad J."/>
            <person name="Gilroy E.M."/>
            <person name="Gnerre S."/>
            <person name="Green P.J."/>
            <person name="Grenville-Briggs L.J."/>
            <person name="Griffith J."/>
            <person name="Grunwald N.J."/>
            <person name="Horn K."/>
            <person name="Horner N.R."/>
            <person name="Hu C.H."/>
            <person name="Huitema E."/>
            <person name="Jeong D.H."/>
            <person name="Jones A.M."/>
            <person name="Jones J.D."/>
            <person name="Jones R.W."/>
            <person name="Karlsson E.K."/>
            <person name="Kunjeti S.G."/>
            <person name="Lamour K."/>
            <person name="Liu Z."/>
            <person name="Ma L."/>
            <person name="Maclean D."/>
            <person name="Chibucos M.C."/>
            <person name="McDonald H."/>
            <person name="McWalters J."/>
            <person name="Meijer H.J."/>
            <person name="Morgan W."/>
            <person name="Morris P.F."/>
            <person name="Munro C.A."/>
            <person name="O'Neill K."/>
            <person name="Ospina-Giraldo M."/>
            <person name="Pinzon A."/>
            <person name="Pritchard L."/>
            <person name="Ramsahoye B."/>
            <person name="Ren Q."/>
            <person name="Restrepo S."/>
            <person name="Roy S."/>
            <person name="Sadanandom A."/>
            <person name="Savidor A."/>
            <person name="Schornack S."/>
            <person name="Schwartz D.C."/>
            <person name="Schumann U.D."/>
            <person name="Schwessinger B."/>
            <person name="Seyer L."/>
            <person name="Sharpe T."/>
            <person name="Silvar C."/>
            <person name="Song J."/>
            <person name="Studholme D.J."/>
            <person name="Sykes S."/>
            <person name="Thines M."/>
            <person name="van de Vondervoort P.J."/>
            <person name="Phuntumart V."/>
            <person name="Wawra S."/>
            <person name="Weide R."/>
            <person name="Win J."/>
            <person name="Young C."/>
            <person name="Zhou S."/>
            <person name="Fry W."/>
            <person name="Meyers B.C."/>
            <person name="van West P."/>
            <person name="Ristaino J."/>
            <person name="Govers F."/>
            <person name="Birch P.R."/>
            <person name="Whisson S.C."/>
            <person name="Judelson H.S."/>
            <person name="Nusbaum C."/>
        </authorList>
    </citation>
    <scope>NUCLEOTIDE SEQUENCE [LARGE SCALE GENOMIC DNA]</scope>
    <source>
        <strain evidence="2">T30-4</strain>
    </source>
</reference>
<gene>
    <name evidence="1" type="ORF">PITG_08250</name>
</gene>
<keyword evidence="2" id="KW-1185">Reference proteome</keyword>
<dbReference type="eggNOG" id="ENOG502RFQK">
    <property type="taxonomic scope" value="Eukaryota"/>
</dbReference>
<dbReference type="VEuPathDB" id="FungiDB:PITG_08250"/>
<protein>
    <submittedName>
        <fullName evidence="1">Uncharacterized protein</fullName>
    </submittedName>
</protein>
<name>D0NA68_PHYIT</name>
<dbReference type="EMBL" id="DS028130">
    <property type="protein sequence ID" value="EEY54726.1"/>
    <property type="molecule type" value="Genomic_DNA"/>
</dbReference>
<dbReference type="GeneID" id="9474976"/>
<dbReference type="HOGENOM" id="CLU_000384_17_2_1"/>
<dbReference type="Proteomes" id="UP000006643">
    <property type="component" value="Unassembled WGS sequence"/>
</dbReference>
<organism evidence="1 2">
    <name type="scientific">Phytophthora infestans (strain T30-4)</name>
    <name type="common">Potato late blight agent</name>
    <dbReference type="NCBI Taxonomy" id="403677"/>
    <lineage>
        <taxon>Eukaryota</taxon>
        <taxon>Sar</taxon>
        <taxon>Stramenopiles</taxon>
        <taxon>Oomycota</taxon>
        <taxon>Peronosporomycetes</taxon>
        <taxon>Peronosporales</taxon>
        <taxon>Peronosporaceae</taxon>
        <taxon>Phytophthora</taxon>
    </lineage>
</organism>
<dbReference type="RefSeq" id="XP_002903671.1">
    <property type="nucleotide sequence ID" value="XM_002903625.1"/>
</dbReference>
<sequence>MSIPQPIFEVIRPPELSSWEHAALIEWHREWERYVEKIRHRCTTTGETFENVVATVKGSVKRKTLRNLATYVLKKPVDSVTDADIMAAVVARCSTLKNEFVPDVTSLFRQKLKMDLSIDDCDARIFLYYEDFNGITAANYKSRSKARCRLLVDNLQPPILKAQIARLIDLERRLCCKG</sequence>
<evidence type="ECO:0000313" key="1">
    <source>
        <dbReference type="EMBL" id="EEY54726.1"/>
    </source>
</evidence>